<feature type="domain" description="Sigma-54 factor interaction" evidence="12">
    <location>
        <begin position="155"/>
        <end position="384"/>
    </location>
</feature>
<dbReference type="STRING" id="234267.Acid_4207"/>
<dbReference type="InterPro" id="IPR025944">
    <property type="entry name" value="Sigma_54_int_dom_CS"/>
</dbReference>
<dbReference type="GO" id="GO:0000160">
    <property type="term" value="P:phosphorelay signal transduction system"/>
    <property type="evidence" value="ECO:0007669"/>
    <property type="project" value="UniProtKB-KW"/>
</dbReference>
<gene>
    <name evidence="14" type="ordered locus">Acid_4207</name>
</gene>
<evidence type="ECO:0000256" key="11">
    <source>
        <dbReference type="PROSITE-ProRule" id="PRU00169"/>
    </source>
</evidence>
<dbReference type="Pfam" id="PF25601">
    <property type="entry name" value="AAA_lid_14"/>
    <property type="match status" value="1"/>
</dbReference>
<feature type="modified residue" description="4-aspartylphosphate" evidence="11">
    <location>
        <position position="65"/>
    </location>
</feature>
<dbReference type="InterPro" id="IPR058031">
    <property type="entry name" value="AAA_lid_NorR"/>
</dbReference>
<dbReference type="InterPro" id="IPR025943">
    <property type="entry name" value="Sigma_54_int_dom_ATP-bd_2"/>
</dbReference>
<dbReference type="SUPFAM" id="SSF52540">
    <property type="entry name" value="P-loop containing nucleoside triphosphate hydrolases"/>
    <property type="match status" value="1"/>
</dbReference>
<evidence type="ECO:0000256" key="10">
    <source>
        <dbReference type="ARBA" id="ARBA00023163"/>
    </source>
</evidence>
<dbReference type="PANTHER" id="PTHR32071:SF117">
    <property type="entry name" value="PTS-DEPENDENT DIHYDROXYACETONE KINASE OPERON REGULATORY PROTEIN-RELATED"/>
    <property type="match status" value="1"/>
</dbReference>
<dbReference type="Pfam" id="PF00158">
    <property type="entry name" value="Sigma54_activat"/>
    <property type="match status" value="1"/>
</dbReference>
<dbReference type="CDD" id="cd00009">
    <property type="entry name" value="AAA"/>
    <property type="match status" value="1"/>
</dbReference>
<dbReference type="SMART" id="SM00448">
    <property type="entry name" value="REC"/>
    <property type="match status" value="1"/>
</dbReference>
<keyword evidence="4" id="KW-0547">Nucleotide-binding</keyword>
<dbReference type="FunCoup" id="Q01YU4">
    <property type="interactions" value="339"/>
</dbReference>
<keyword evidence="5" id="KW-0067">ATP-binding</keyword>
<protein>
    <submittedName>
        <fullName evidence="14">Two component, sigma54 specific, transcriptional regulator, Fis family</fullName>
    </submittedName>
</protein>
<dbReference type="Gene3D" id="1.10.10.60">
    <property type="entry name" value="Homeodomain-like"/>
    <property type="match status" value="1"/>
</dbReference>
<keyword evidence="2" id="KW-0963">Cytoplasm</keyword>
<dbReference type="FunFam" id="1.10.8.60:FF:000014">
    <property type="entry name" value="DNA-binding transcriptional regulator NtrC"/>
    <property type="match status" value="1"/>
</dbReference>
<evidence type="ECO:0000256" key="7">
    <source>
        <dbReference type="ARBA" id="ARBA00023015"/>
    </source>
</evidence>
<dbReference type="KEGG" id="sus:Acid_4207"/>
<dbReference type="InParanoid" id="Q01YU4"/>
<evidence type="ECO:0000256" key="6">
    <source>
        <dbReference type="ARBA" id="ARBA00023012"/>
    </source>
</evidence>
<dbReference type="InterPro" id="IPR003593">
    <property type="entry name" value="AAA+_ATPase"/>
</dbReference>
<dbReference type="InterPro" id="IPR027417">
    <property type="entry name" value="P-loop_NTPase"/>
</dbReference>
<dbReference type="PROSITE" id="PS00676">
    <property type="entry name" value="SIGMA54_INTERACT_2"/>
    <property type="match status" value="1"/>
</dbReference>
<dbReference type="GO" id="GO:0005524">
    <property type="term" value="F:ATP binding"/>
    <property type="evidence" value="ECO:0007669"/>
    <property type="project" value="UniProtKB-KW"/>
</dbReference>
<dbReference type="InterPro" id="IPR002078">
    <property type="entry name" value="Sigma_54_int"/>
</dbReference>
<feature type="domain" description="Response regulatory" evidence="13">
    <location>
        <begin position="16"/>
        <end position="130"/>
    </location>
</feature>
<dbReference type="OrthoDB" id="9803970at2"/>
<proteinExistence type="predicted"/>
<dbReference type="InterPro" id="IPR002197">
    <property type="entry name" value="HTH_Fis"/>
</dbReference>
<keyword evidence="7" id="KW-0805">Transcription regulation</keyword>
<evidence type="ECO:0000256" key="4">
    <source>
        <dbReference type="ARBA" id="ARBA00022741"/>
    </source>
</evidence>
<evidence type="ECO:0000256" key="1">
    <source>
        <dbReference type="ARBA" id="ARBA00004496"/>
    </source>
</evidence>
<dbReference type="InterPro" id="IPR011006">
    <property type="entry name" value="CheY-like_superfamily"/>
</dbReference>
<keyword evidence="6" id="KW-0902">Two-component regulatory system</keyword>
<dbReference type="AlphaFoldDB" id="Q01YU4"/>
<evidence type="ECO:0000256" key="9">
    <source>
        <dbReference type="ARBA" id="ARBA00023159"/>
    </source>
</evidence>
<dbReference type="SUPFAM" id="SSF46689">
    <property type="entry name" value="Homeodomain-like"/>
    <property type="match status" value="1"/>
</dbReference>
<dbReference type="Gene3D" id="1.10.8.60">
    <property type="match status" value="1"/>
</dbReference>
<dbReference type="PROSITE" id="PS50110">
    <property type="entry name" value="RESPONSE_REGULATORY"/>
    <property type="match status" value="1"/>
</dbReference>
<dbReference type="FunFam" id="3.40.50.2300:FF:000018">
    <property type="entry name" value="DNA-binding transcriptional regulator NtrC"/>
    <property type="match status" value="1"/>
</dbReference>
<dbReference type="GO" id="GO:0006355">
    <property type="term" value="P:regulation of DNA-templated transcription"/>
    <property type="evidence" value="ECO:0007669"/>
    <property type="project" value="InterPro"/>
</dbReference>
<evidence type="ECO:0000256" key="5">
    <source>
        <dbReference type="ARBA" id="ARBA00022840"/>
    </source>
</evidence>
<sequence length="454" mass="50878">MASVVEPATSTRTKGRILIVDDELVVRDSLGKWFSSEGYSARPVGGAREALEVIQHGEFDIALLDIKMPGMDGMELQARLREADSDLTIIMMTGYSSVETAVQALKQGAYDYITKPVDPDELSHLVSNALEHKRARREVDRLRENLQEVVPGTELIGKSPAMRKVTELIEMVAPTEATVLITGETGTGKEVVARAIHSAGPRRYMPMVTVHCGALTETLLESELFGHEKGAFTGAQYRKKGKFEIADGGSVFLDEISDISLKTQTDLLRVLQEKEIVRVGGNQQLKVDFRAIAATNKNLETLVKAGTFRPDLYYRLHVFCIDLPPLRDRREDIPLLVSHFLNKFCMATSRPVPSISAEAMEILMRHDWPGNVRELENAVERALVVGRGNEVKPADFSFQFQSDEIKGGKTLDDIERVHIERILRETQHNLSRAARILDIDRTTLYNKLRRYGLR</sequence>
<organism evidence="14">
    <name type="scientific">Solibacter usitatus (strain Ellin6076)</name>
    <dbReference type="NCBI Taxonomy" id="234267"/>
    <lineage>
        <taxon>Bacteria</taxon>
        <taxon>Pseudomonadati</taxon>
        <taxon>Acidobacteriota</taxon>
        <taxon>Terriglobia</taxon>
        <taxon>Bryobacterales</taxon>
        <taxon>Solibacteraceae</taxon>
        <taxon>Candidatus Solibacter</taxon>
    </lineage>
</organism>
<keyword evidence="3 11" id="KW-0597">Phosphoprotein</keyword>
<dbReference type="GO" id="GO:0043565">
    <property type="term" value="F:sequence-specific DNA binding"/>
    <property type="evidence" value="ECO:0007669"/>
    <property type="project" value="InterPro"/>
</dbReference>
<dbReference type="Pfam" id="PF02954">
    <property type="entry name" value="HTH_8"/>
    <property type="match status" value="1"/>
</dbReference>
<dbReference type="PROSITE" id="PS00688">
    <property type="entry name" value="SIGMA54_INTERACT_3"/>
    <property type="match status" value="1"/>
</dbReference>
<reference evidence="14" key="1">
    <citation type="submission" date="2006-10" db="EMBL/GenBank/DDBJ databases">
        <title>Complete sequence of Solibacter usitatus Ellin6076.</title>
        <authorList>
            <consortium name="US DOE Joint Genome Institute"/>
            <person name="Copeland A."/>
            <person name="Lucas S."/>
            <person name="Lapidus A."/>
            <person name="Barry K."/>
            <person name="Detter J.C."/>
            <person name="Glavina del Rio T."/>
            <person name="Hammon N."/>
            <person name="Israni S."/>
            <person name="Dalin E."/>
            <person name="Tice H."/>
            <person name="Pitluck S."/>
            <person name="Thompson L.S."/>
            <person name="Brettin T."/>
            <person name="Bruce D."/>
            <person name="Han C."/>
            <person name="Tapia R."/>
            <person name="Gilna P."/>
            <person name="Schmutz J."/>
            <person name="Larimer F."/>
            <person name="Land M."/>
            <person name="Hauser L."/>
            <person name="Kyrpides N."/>
            <person name="Mikhailova N."/>
            <person name="Janssen P.H."/>
            <person name="Kuske C.R."/>
            <person name="Richardson P."/>
        </authorList>
    </citation>
    <scope>NUCLEOTIDE SEQUENCE</scope>
    <source>
        <strain evidence="14">Ellin6076</strain>
    </source>
</reference>
<dbReference type="PANTHER" id="PTHR32071">
    <property type="entry name" value="TRANSCRIPTIONAL REGULATORY PROTEIN"/>
    <property type="match status" value="1"/>
</dbReference>
<dbReference type="PROSITE" id="PS00675">
    <property type="entry name" value="SIGMA54_INTERACT_1"/>
    <property type="match status" value="1"/>
</dbReference>
<dbReference type="Pfam" id="PF00072">
    <property type="entry name" value="Response_reg"/>
    <property type="match status" value="1"/>
</dbReference>
<dbReference type="SUPFAM" id="SSF52172">
    <property type="entry name" value="CheY-like"/>
    <property type="match status" value="1"/>
</dbReference>
<name>Q01YU4_SOLUE</name>
<evidence type="ECO:0000313" key="14">
    <source>
        <dbReference type="EMBL" id="ABJ85171.1"/>
    </source>
</evidence>
<evidence type="ECO:0000256" key="3">
    <source>
        <dbReference type="ARBA" id="ARBA00022553"/>
    </source>
</evidence>
<keyword evidence="10" id="KW-0804">Transcription</keyword>
<comment type="subcellular location">
    <subcellularLocation>
        <location evidence="1">Cytoplasm</location>
    </subcellularLocation>
</comment>
<evidence type="ECO:0000259" key="13">
    <source>
        <dbReference type="PROSITE" id="PS50110"/>
    </source>
</evidence>
<dbReference type="PRINTS" id="PR01590">
    <property type="entry name" value="HTHFIS"/>
</dbReference>
<dbReference type="FunFam" id="3.40.50.300:FF:000006">
    <property type="entry name" value="DNA-binding transcriptional regulator NtrC"/>
    <property type="match status" value="1"/>
</dbReference>
<dbReference type="InterPro" id="IPR001789">
    <property type="entry name" value="Sig_transdc_resp-reg_receiver"/>
</dbReference>
<dbReference type="GO" id="GO:0005737">
    <property type="term" value="C:cytoplasm"/>
    <property type="evidence" value="ECO:0007669"/>
    <property type="project" value="UniProtKB-SubCell"/>
</dbReference>
<dbReference type="EMBL" id="CP000473">
    <property type="protein sequence ID" value="ABJ85171.1"/>
    <property type="molecule type" value="Genomic_DNA"/>
</dbReference>
<evidence type="ECO:0000256" key="8">
    <source>
        <dbReference type="ARBA" id="ARBA00023125"/>
    </source>
</evidence>
<dbReference type="Gene3D" id="3.40.50.2300">
    <property type="match status" value="1"/>
</dbReference>
<dbReference type="PROSITE" id="PS50045">
    <property type="entry name" value="SIGMA54_INTERACT_4"/>
    <property type="match status" value="1"/>
</dbReference>
<dbReference type="SMART" id="SM00382">
    <property type="entry name" value="AAA"/>
    <property type="match status" value="1"/>
</dbReference>
<evidence type="ECO:0000259" key="12">
    <source>
        <dbReference type="PROSITE" id="PS50045"/>
    </source>
</evidence>
<keyword evidence="8" id="KW-0238">DNA-binding</keyword>
<dbReference type="InterPro" id="IPR009057">
    <property type="entry name" value="Homeodomain-like_sf"/>
</dbReference>
<accession>Q01YU4</accession>
<evidence type="ECO:0000256" key="2">
    <source>
        <dbReference type="ARBA" id="ARBA00022490"/>
    </source>
</evidence>
<dbReference type="eggNOG" id="COG2204">
    <property type="taxonomic scope" value="Bacteria"/>
</dbReference>
<dbReference type="InterPro" id="IPR025662">
    <property type="entry name" value="Sigma_54_int_dom_ATP-bd_1"/>
</dbReference>
<keyword evidence="9" id="KW-0010">Activator</keyword>
<dbReference type="Gene3D" id="3.40.50.300">
    <property type="entry name" value="P-loop containing nucleotide triphosphate hydrolases"/>
    <property type="match status" value="1"/>
</dbReference>
<dbReference type="HOGENOM" id="CLU_000445_0_4_0"/>